<dbReference type="InterPro" id="IPR012296">
    <property type="entry name" value="Nuclease_put_TT1808"/>
</dbReference>
<gene>
    <name evidence="2" type="ORF">AVDCRST_MAG90-2430</name>
</gene>
<accession>A0A6J4M5Y0</accession>
<dbReference type="InterPro" id="IPR008538">
    <property type="entry name" value="Uma2"/>
</dbReference>
<dbReference type="AlphaFoldDB" id="A0A6J4M5Y0"/>
<dbReference type="Pfam" id="PF05685">
    <property type="entry name" value="Uma2"/>
    <property type="match status" value="1"/>
</dbReference>
<sequence>MTALPNAKMTVDEYLVWAEGRPGRYELVAGEVVAMAPEQVRHARTKFAAQNALDRAIQSAGVGCEVFPDGMTVR</sequence>
<dbReference type="SUPFAM" id="SSF52980">
    <property type="entry name" value="Restriction endonuclease-like"/>
    <property type="match status" value="1"/>
</dbReference>
<feature type="non-terminal residue" evidence="2">
    <location>
        <position position="74"/>
    </location>
</feature>
<feature type="domain" description="Putative restriction endonuclease" evidence="1">
    <location>
        <begin position="11"/>
        <end position="73"/>
    </location>
</feature>
<organism evidence="2">
    <name type="scientific">uncultured Microvirga sp</name>
    <dbReference type="NCBI Taxonomy" id="412392"/>
    <lineage>
        <taxon>Bacteria</taxon>
        <taxon>Pseudomonadati</taxon>
        <taxon>Pseudomonadota</taxon>
        <taxon>Alphaproteobacteria</taxon>
        <taxon>Hyphomicrobiales</taxon>
        <taxon>Methylobacteriaceae</taxon>
        <taxon>Microvirga</taxon>
        <taxon>environmental samples</taxon>
    </lineage>
</organism>
<evidence type="ECO:0000313" key="2">
    <source>
        <dbReference type="EMBL" id="CAA9350884.1"/>
    </source>
</evidence>
<evidence type="ECO:0000259" key="1">
    <source>
        <dbReference type="Pfam" id="PF05685"/>
    </source>
</evidence>
<name>A0A6J4M5Y0_9HYPH</name>
<dbReference type="EMBL" id="CADCUC010000486">
    <property type="protein sequence ID" value="CAA9350884.1"/>
    <property type="molecule type" value="Genomic_DNA"/>
</dbReference>
<protein>
    <recommendedName>
        <fullName evidence="1">Putative restriction endonuclease domain-containing protein</fullName>
    </recommendedName>
</protein>
<reference evidence="2" key="1">
    <citation type="submission" date="2020-02" db="EMBL/GenBank/DDBJ databases">
        <authorList>
            <person name="Meier V. D."/>
        </authorList>
    </citation>
    <scope>NUCLEOTIDE SEQUENCE</scope>
    <source>
        <strain evidence="2">AVDCRST_MAG90</strain>
    </source>
</reference>
<proteinExistence type="predicted"/>
<dbReference type="InterPro" id="IPR011335">
    <property type="entry name" value="Restrct_endonuc-II-like"/>
</dbReference>
<dbReference type="Gene3D" id="3.90.1570.10">
    <property type="entry name" value="tt1808, chain A"/>
    <property type="match status" value="1"/>
</dbReference>